<accession>A0A9Q3ET74</accession>
<protein>
    <recommendedName>
        <fullName evidence="4">DNA replication factor Cdt1 C-terminal domain-containing protein</fullName>
    </recommendedName>
</protein>
<feature type="compositionally biased region" description="Polar residues" evidence="3">
    <location>
        <begin position="563"/>
        <end position="572"/>
    </location>
</feature>
<feature type="domain" description="DNA replication factor Cdt1 C-terminal" evidence="4">
    <location>
        <begin position="623"/>
        <end position="757"/>
    </location>
</feature>
<sequence length="792" mass="86401">MTLADSKQPSSSLLLSPEPSPEPGRPLTGTLLVAQLKSSARARLMGLPALRRHYPAYNELLSLGPRAEYGPLPSVGSGHGGQKLGAGPLSASALLVTPPARLNRPASIVPRPPSTLDSAASLPPSTPVHSPPLALPDDASASLKHISLPVDSCPSSQSGSQGYLPSSGAHKSTLLPSASFHTPPTSSQASQNPLSKHPMSHDDVSSNASSELEITYNPISPAQSRLESLLFARDSPSTVRASSSLNLQHSQTVPLDTSPQPVSSLHQDEMPDSFLNLLSLHTALERALLLHLATQGRTGAITVSTQPMPHFKPTQAFSRRDRMKTPDPEEYQPPEQCASEESTKIFRLENLVTWPALKPIVERSSSKQFGEKELAQLLWLWKNDPDDLSAQPIIPQQESGHFVGSMQYSGMGFIISTARSLEPAASLSRKQLRYTYGIGIEILARENPQMPTFSLKSPGKSNPLQSPTRAPNRTSPRPQDGMNLIALWSSKSDERKAELLRRLNGHWLRFSKDTSHSLNIPLSELPCLNSSNQSAQSTRIFTTFQSHVLTSPSRFIKRHRTTSEIQGQSCVSSPEYPTAKRLKPSQDSPTHSPQSNVLPFHLKDIQAPNSNSSKTSTEKRALSLMERIRAKELAQKQSMTSQISCKEAQTISQSLDSISFGSDCSMRSSELRKKSMLSRLPQVIESIYMIFVPNFTPPSPSSSIPNPPTRKKPAMTIANLANLIVKSGRISLSEGEAMDLIKLLTGLCPEFLLIKTVDKEDWVMVPTQTDLRKKEVISDAKEIVRKALLVST</sequence>
<dbReference type="AlphaFoldDB" id="A0A9Q3ET74"/>
<dbReference type="OrthoDB" id="3366139at2759"/>
<name>A0A9Q3ET74_9BASI</name>
<evidence type="ECO:0000259" key="4">
    <source>
        <dbReference type="Pfam" id="PF16679"/>
    </source>
</evidence>
<feature type="region of interest" description="Disordered" evidence="3">
    <location>
        <begin position="449"/>
        <end position="481"/>
    </location>
</feature>
<feature type="region of interest" description="Disordered" evidence="3">
    <location>
        <begin position="241"/>
        <end position="265"/>
    </location>
</feature>
<dbReference type="InterPro" id="IPR038090">
    <property type="entry name" value="Cdt1_C_WH_dom_sf"/>
</dbReference>
<feature type="region of interest" description="Disordered" evidence="3">
    <location>
        <begin position="303"/>
        <end position="339"/>
    </location>
</feature>
<evidence type="ECO:0000313" key="6">
    <source>
        <dbReference type="Proteomes" id="UP000765509"/>
    </source>
</evidence>
<gene>
    <name evidence="5" type="ORF">O181_064465</name>
</gene>
<keyword evidence="2" id="KW-0131">Cell cycle</keyword>
<feature type="compositionally biased region" description="Polar residues" evidence="3">
    <location>
        <begin position="153"/>
        <end position="164"/>
    </location>
</feature>
<evidence type="ECO:0000256" key="3">
    <source>
        <dbReference type="SAM" id="MobiDB-lite"/>
    </source>
</evidence>
<evidence type="ECO:0000256" key="1">
    <source>
        <dbReference type="ARBA" id="ARBA00008356"/>
    </source>
</evidence>
<reference evidence="5" key="1">
    <citation type="submission" date="2021-03" db="EMBL/GenBank/DDBJ databases">
        <title>Draft genome sequence of rust myrtle Austropuccinia psidii MF-1, a brazilian biotype.</title>
        <authorList>
            <person name="Quecine M.C."/>
            <person name="Pachon D.M.R."/>
            <person name="Bonatelli M.L."/>
            <person name="Correr F.H."/>
            <person name="Franceschini L.M."/>
            <person name="Leite T.F."/>
            <person name="Margarido G.R.A."/>
            <person name="Almeida C.A."/>
            <person name="Ferrarezi J.A."/>
            <person name="Labate C.A."/>
        </authorList>
    </citation>
    <scope>NUCLEOTIDE SEQUENCE</scope>
    <source>
        <strain evidence="5">MF-1</strain>
    </source>
</reference>
<evidence type="ECO:0000313" key="5">
    <source>
        <dbReference type="EMBL" id="MBW0524750.1"/>
    </source>
</evidence>
<dbReference type="EMBL" id="AVOT02031256">
    <property type="protein sequence ID" value="MBW0524750.1"/>
    <property type="molecule type" value="Genomic_DNA"/>
</dbReference>
<feature type="compositionally biased region" description="Basic and acidic residues" evidence="3">
    <location>
        <begin position="318"/>
        <end position="327"/>
    </location>
</feature>
<dbReference type="Proteomes" id="UP000765509">
    <property type="component" value="Unassembled WGS sequence"/>
</dbReference>
<feature type="compositionally biased region" description="Pro residues" evidence="3">
    <location>
        <begin position="124"/>
        <end position="134"/>
    </location>
</feature>
<feature type="region of interest" description="Disordered" evidence="3">
    <location>
        <begin position="1"/>
        <end position="28"/>
    </location>
</feature>
<feature type="region of interest" description="Disordered" evidence="3">
    <location>
        <begin position="103"/>
        <end position="210"/>
    </location>
</feature>
<feature type="compositionally biased region" description="Polar residues" evidence="3">
    <location>
        <begin position="174"/>
        <end position="194"/>
    </location>
</feature>
<comment type="caution">
    <text evidence="5">The sequence shown here is derived from an EMBL/GenBank/DDBJ whole genome shotgun (WGS) entry which is preliminary data.</text>
</comment>
<dbReference type="InterPro" id="IPR032054">
    <property type="entry name" value="Cdt1_C"/>
</dbReference>
<feature type="compositionally biased region" description="Polar residues" evidence="3">
    <location>
        <begin position="449"/>
        <end position="477"/>
    </location>
</feature>
<feature type="region of interest" description="Disordered" evidence="3">
    <location>
        <begin position="559"/>
        <end position="597"/>
    </location>
</feature>
<organism evidence="5 6">
    <name type="scientific">Austropuccinia psidii MF-1</name>
    <dbReference type="NCBI Taxonomy" id="1389203"/>
    <lineage>
        <taxon>Eukaryota</taxon>
        <taxon>Fungi</taxon>
        <taxon>Dikarya</taxon>
        <taxon>Basidiomycota</taxon>
        <taxon>Pucciniomycotina</taxon>
        <taxon>Pucciniomycetes</taxon>
        <taxon>Pucciniales</taxon>
        <taxon>Sphaerophragmiaceae</taxon>
        <taxon>Austropuccinia</taxon>
    </lineage>
</organism>
<feature type="compositionally biased region" description="Polar residues" evidence="3">
    <location>
        <begin position="585"/>
        <end position="597"/>
    </location>
</feature>
<comment type="similarity">
    <text evidence="1">Belongs to the Cdt1 family.</text>
</comment>
<keyword evidence="6" id="KW-1185">Reference proteome</keyword>
<evidence type="ECO:0000256" key="2">
    <source>
        <dbReference type="ARBA" id="ARBA00023306"/>
    </source>
</evidence>
<proteinExistence type="inferred from homology"/>
<dbReference type="Gene3D" id="1.10.10.1420">
    <property type="entry name" value="DNA replication factor Cdt1, C-terminal WH domain"/>
    <property type="match status" value="1"/>
</dbReference>
<dbReference type="Pfam" id="PF16679">
    <property type="entry name" value="CDT1_C"/>
    <property type="match status" value="1"/>
</dbReference>